<dbReference type="HAMAP" id="MF_00186">
    <property type="entry name" value="Glycerol_kin"/>
    <property type="match status" value="1"/>
</dbReference>
<dbReference type="PROSITE" id="PS00445">
    <property type="entry name" value="FGGY_KINASES_2"/>
    <property type="match status" value="1"/>
</dbReference>
<keyword evidence="3 7" id="KW-0547">Nucleotide-binding</keyword>
<dbReference type="NCBIfam" id="TIGR01311">
    <property type="entry name" value="glycerol_kin"/>
    <property type="match status" value="1"/>
</dbReference>
<feature type="binding site" evidence="7">
    <location>
        <position position="13"/>
    </location>
    <ligand>
        <name>ATP</name>
        <dbReference type="ChEBI" id="CHEBI:30616"/>
    </ligand>
</feature>
<evidence type="ECO:0000259" key="9">
    <source>
        <dbReference type="Pfam" id="PF00370"/>
    </source>
</evidence>
<feature type="binding site" evidence="7">
    <location>
        <position position="135"/>
    </location>
    <ligand>
        <name>glycerol</name>
        <dbReference type="ChEBI" id="CHEBI:17754"/>
    </ligand>
</feature>
<dbReference type="PANTHER" id="PTHR10196">
    <property type="entry name" value="SUGAR KINASE"/>
    <property type="match status" value="1"/>
</dbReference>
<feature type="binding site" evidence="7">
    <location>
        <position position="266"/>
    </location>
    <ligand>
        <name>ATP</name>
        <dbReference type="ChEBI" id="CHEBI:30616"/>
    </ligand>
</feature>
<evidence type="ECO:0000256" key="8">
    <source>
        <dbReference type="RuleBase" id="RU003733"/>
    </source>
</evidence>
<feature type="binding site" evidence="7">
    <location>
        <position position="135"/>
    </location>
    <ligand>
        <name>sn-glycerol 3-phosphate</name>
        <dbReference type="ChEBI" id="CHEBI:57597"/>
    </ligand>
</feature>
<feature type="binding site" evidence="7">
    <location>
        <position position="13"/>
    </location>
    <ligand>
        <name>sn-glycerol 3-phosphate</name>
        <dbReference type="ChEBI" id="CHEBI:57597"/>
    </ligand>
</feature>
<feature type="binding site" evidence="7">
    <location>
        <position position="414"/>
    </location>
    <ligand>
        <name>ADP</name>
        <dbReference type="ChEBI" id="CHEBI:456216"/>
    </ligand>
</feature>
<dbReference type="NCBIfam" id="NF000756">
    <property type="entry name" value="PRK00047.1"/>
    <property type="match status" value="1"/>
</dbReference>
<gene>
    <name evidence="7 11" type="primary">glpK</name>
    <name evidence="11" type="ORF">GC098_04150</name>
</gene>
<feature type="binding site" evidence="7">
    <location>
        <position position="83"/>
    </location>
    <ligand>
        <name>sn-glycerol 3-phosphate</name>
        <dbReference type="ChEBI" id="CHEBI:57597"/>
    </ligand>
</feature>
<dbReference type="PIRSF" id="PIRSF000538">
    <property type="entry name" value="GlpK"/>
    <property type="match status" value="1"/>
</dbReference>
<feature type="binding site" evidence="7">
    <location>
        <position position="245"/>
    </location>
    <ligand>
        <name>glycerol</name>
        <dbReference type="ChEBI" id="CHEBI:17754"/>
    </ligand>
</feature>
<dbReference type="GO" id="GO:0004370">
    <property type="term" value="F:glycerol kinase activity"/>
    <property type="evidence" value="ECO:0007669"/>
    <property type="project" value="UniProtKB-EC"/>
</dbReference>
<evidence type="ECO:0000256" key="2">
    <source>
        <dbReference type="ARBA" id="ARBA00022679"/>
    </source>
</evidence>
<keyword evidence="12" id="KW-1185">Reference proteome</keyword>
<dbReference type="Proteomes" id="UP000616779">
    <property type="component" value="Unassembled WGS sequence"/>
</dbReference>
<feature type="domain" description="Carbohydrate kinase FGGY N-terminal" evidence="9">
    <location>
        <begin position="5"/>
        <end position="251"/>
    </location>
</feature>
<evidence type="ECO:0000256" key="4">
    <source>
        <dbReference type="ARBA" id="ARBA00022777"/>
    </source>
</evidence>
<reference evidence="11 12" key="1">
    <citation type="submission" date="2019-10" db="EMBL/GenBank/DDBJ databases">
        <title>Description of Paenibacillus terrestris sp. nov.</title>
        <authorList>
            <person name="Carlier A."/>
            <person name="Qi S."/>
        </authorList>
    </citation>
    <scope>NUCLEOTIDE SEQUENCE [LARGE SCALE GENOMIC DNA]</scope>
    <source>
        <strain evidence="11 12">LMG 31458</strain>
    </source>
</reference>
<evidence type="ECO:0000256" key="5">
    <source>
        <dbReference type="ARBA" id="ARBA00022798"/>
    </source>
</evidence>
<feature type="binding site" evidence="7">
    <location>
        <position position="309"/>
    </location>
    <ligand>
        <name>ATP</name>
        <dbReference type="ChEBI" id="CHEBI:30616"/>
    </ligand>
</feature>
<comment type="subunit">
    <text evidence="7">Homotetramer and homodimer (in equilibrium).</text>
</comment>
<evidence type="ECO:0000313" key="11">
    <source>
        <dbReference type="EMBL" id="NOU70638.1"/>
    </source>
</evidence>
<organism evidence="11 12">
    <name type="scientific">Paenibacillus phytorum</name>
    <dbReference type="NCBI Taxonomy" id="2654977"/>
    <lineage>
        <taxon>Bacteria</taxon>
        <taxon>Bacillati</taxon>
        <taxon>Bacillota</taxon>
        <taxon>Bacilli</taxon>
        <taxon>Bacillales</taxon>
        <taxon>Paenibacillaceae</taxon>
        <taxon>Paenibacillus</taxon>
    </lineage>
</organism>
<feature type="binding site" evidence="7">
    <location>
        <position position="15"/>
    </location>
    <ligand>
        <name>ATP</name>
        <dbReference type="ChEBI" id="CHEBI:30616"/>
    </ligand>
</feature>
<evidence type="ECO:0000256" key="7">
    <source>
        <dbReference type="HAMAP-Rule" id="MF_00186"/>
    </source>
</evidence>
<comment type="similarity">
    <text evidence="1 7 8">Belongs to the FGGY kinase family.</text>
</comment>
<evidence type="ECO:0000256" key="3">
    <source>
        <dbReference type="ARBA" id="ARBA00022741"/>
    </source>
</evidence>
<dbReference type="InterPro" id="IPR018485">
    <property type="entry name" value="FGGY_C"/>
</dbReference>
<accession>A0ABX1XQ22</accession>
<dbReference type="Gene3D" id="3.30.420.40">
    <property type="match status" value="2"/>
</dbReference>
<keyword evidence="2 7" id="KW-0808">Transferase</keyword>
<feature type="domain" description="Carbohydrate kinase FGGY C-terminal" evidence="10">
    <location>
        <begin position="261"/>
        <end position="449"/>
    </location>
</feature>
<feature type="binding site" evidence="7">
    <location>
        <position position="13"/>
    </location>
    <ligand>
        <name>ADP</name>
        <dbReference type="ChEBI" id="CHEBI:456216"/>
    </ligand>
</feature>
<protein>
    <recommendedName>
        <fullName evidence="7">Glycerol kinase</fullName>
        <ecNumber evidence="7">2.7.1.30</ecNumber>
    </recommendedName>
    <alternativeName>
        <fullName evidence="7">ATP:glycerol 3-phosphotransferase</fullName>
    </alternativeName>
    <alternativeName>
        <fullName evidence="7">Glycerokinase</fullName>
        <shortName evidence="7">GK</shortName>
    </alternativeName>
</protein>
<dbReference type="InterPro" id="IPR018484">
    <property type="entry name" value="FGGY_N"/>
</dbReference>
<dbReference type="InterPro" id="IPR005999">
    <property type="entry name" value="Glycerol_kin"/>
</dbReference>
<evidence type="ECO:0000256" key="1">
    <source>
        <dbReference type="ARBA" id="ARBA00009156"/>
    </source>
</evidence>
<feature type="binding site" evidence="7">
    <location>
        <position position="313"/>
    </location>
    <ligand>
        <name>ATP</name>
        <dbReference type="ChEBI" id="CHEBI:30616"/>
    </ligand>
</feature>
<sequence>MEKKYVLSLDQGTTSSRAILFDKSGAIMGVAQKEFTQIYPKPGWVEHNAEEIWETQLEVLKEVLIKNHVHPHQIAAIGITNQRETAVVWDKHTGKPVYNAIVWQSRQTMDICNELKEQGFDPTVRQKTGLLIDAYFSGTKVKWILDNVQGAREKADNGQLLFGTIDTWLIWKLTDGKVHVTDYSNASRTMMYNIHELQWDQELLNMLNVPSSMLPDVRPSSEVYGETSKSLFEVQIPIAGIAGDQQAALFGQACFEEGMAKNTYGTGCFMLMNTGTKAVASQNGLLTTIAWGLDGKVEYALEGSIFVAGATIQWLRDGLKLIEKASDSEKHAAAVASTDGVYLVPAFVGLGAPYWDMEARGAIFGLTRGTTQDHFIRAAVESLAYQTKDVLEAMEADSGIQLQKLAVDGGAVANNFLMQFQANLLGAAVDRPRVLETTALGAAYLAGLAVGYWAGKQDIIQNKVIERTFESSMESAERDGLYEGWKAAVQATMGYKQKKEQLA</sequence>
<comment type="caution">
    <text evidence="11">The sequence shown here is derived from an EMBL/GenBank/DDBJ whole genome shotgun (WGS) entry which is preliminary data.</text>
</comment>
<proteinExistence type="inferred from homology"/>
<comment type="pathway">
    <text evidence="7">Polyol metabolism; glycerol degradation via glycerol kinase pathway; sn-glycerol 3-phosphate from glycerol: step 1/1.</text>
</comment>
<feature type="binding site" evidence="7">
    <location>
        <position position="266"/>
    </location>
    <ligand>
        <name>ADP</name>
        <dbReference type="ChEBI" id="CHEBI:456216"/>
    </ligand>
</feature>
<evidence type="ECO:0000313" key="12">
    <source>
        <dbReference type="Proteomes" id="UP000616779"/>
    </source>
</evidence>
<dbReference type="Pfam" id="PF00370">
    <property type="entry name" value="FGGY_N"/>
    <property type="match status" value="1"/>
</dbReference>
<feature type="binding site" evidence="7">
    <location>
        <position position="17"/>
    </location>
    <ligand>
        <name>ADP</name>
        <dbReference type="ChEBI" id="CHEBI:456216"/>
    </ligand>
</feature>
<name>A0ABX1XQ22_9BACL</name>
<dbReference type="EMBL" id="WHOA01000025">
    <property type="protein sequence ID" value="NOU70638.1"/>
    <property type="molecule type" value="Genomic_DNA"/>
</dbReference>
<dbReference type="SUPFAM" id="SSF53067">
    <property type="entry name" value="Actin-like ATPase domain"/>
    <property type="match status" value="2"/>
</dbReference>
<dbReference type="InterPro" id="IPR018483">
    <property type="entry name" value="Carb_kinase_FGGY_CS"/>
</dbReference>
<feature type="binding site" evidence="7">
    <location>
        <position position="84"/>
    </location>
    <ligand>
        <name>sn-glycerol 3-phosphate</name>
        <dbReference type="ChEBI" id="CHEBI:57597"/>
    </ligand>
</feature>
<feature type="binding site" evidence="7">
    <location>
        <position position="410"/>
    </location>
    <ligand>
        <name>ATP</name>
        <dbReference type="ChEBI" id="CHEBI:30616"/>
    </ligand>
</feature>
<dbReference type="RefSeq" id="WP_171641266.1">
    <property type="nucleotide sequence ID" value="NZ_WHOA01000025.1"/>
</dbReference>
<comment type="catalytic activity">
    <reaction evidence="7">
        <text>glycerol + ATP = sn-glycerol 3-phosphate + ADP + H(+)</text>
        <dbReference type="Rhea" id="RHEA:21644"/>
        <dbReference type="ChEBI" id="CHEBI:15378"/>
        <dbReference type="ChEBI" id="CHEBI:17754"/>
        <dbReference type="ChEBI" id="CHEBI:30616"/>
        <dbReference type="ChEBI" id="CHEBI:57597"/>
        <dbReference type="ChEBI" id="CHEBI:456216"/>
        <dbReference type="EC" id="2.7.1.30"/>
    </reaction>
</comment>
<feature type="binding site" evidence="7">
    <location>
        <position position="83"/>
    </location>
    <ligand>
        <name>glycerol</name>
        <dbReference type="ChEBI" id="CHEBI:17754"/>
    </ligand>
</feature>
<keyword evidence="6 7" id="KW-0067">ATP-binding</keyword>
<evidence type="ECO:0000256" key="6">
    <source>
        <dbReference type="ARBA" id="ARBA00022840"/>
    </source>
</evidence>
<evidence type="ECO:0000259" key="10">
    <source>
        <dbReference type="Pfam" id="PF02782"/>
    </source>
</evidence>
<dbReference type="PANTHER" id="PTHR10196:SF69">
    <property type="entry name" value="GLYCEROL KINASE"/>
    <property type="match status" value="1"/>
</dbReference>
<keyword evidence="4 7" id="KW-0418">Kinase</keyword>
<dbReference type="InterPro" id="IPR043129">
    <property type="entry name" value="ATPase_NBD"/>
</dbReference>
<comment type="activity regulation">
    <text evidence="7">Activated by phosphorylation and inhibited by fructose 1,6-bisphosphate (FBP).</text>
</comment>
<feature type="binding site" evidence="7">
    <location>
        <position position="244"/>
    </location>
    <ligand>
        <name>sn-glycerol 3-phosphate</name>
        <dbReference type="ChEBI" id="CHEBI:57597"/>
    </ligand>
</feature>
<feature type="binding site" evidence="7">
    <location>
        <position position="244"/>
    </location>
    <ligand>
        <name>glycerol</name>
        <dbReference type="ChEBI" id="CHEBI:17754"/>
    </ligand>
</feature>
<dbReference type="Pfam" id="PF02782">
    <property type="entry name" value="FGGY_C"/>
    <property type="match status" value="1"/>
</dbReference>
<feature type="binding site" evidence="7">
    <location>
        <position position="309"/>
    </location>
    <ligand>
        <name>ADP</name>
        <dbReference type="ChEBI" id="CHEBI:456216"/>
    </ligand>
</feature>
<feature type="binding site" evidence="7">
    <location>
        <position position="14"/>
    </location>
    <ligand>
        <name>ATP</name>
        <dbReference type="ChEBI" id="CHEBI:30616"/>
    </ligand>
</feature>
<dbReference type="CDD" id="cd07786">
    <property type="entry name" value="FGGY_EcGK_like"/>
    <property type="match status" value="1"/>
</dbReference>
<comment type="caution">
    <text evidence="7">Lacks conserved residue(s) required for the propagation of feature annotation.</text>
</comment>
<dbReference type="PROSITE" id="PS00933">
    <property type="entry name" value="FGGY_KINASES_1"/>
    <property type="match status" value="1"/>
</dbReference>
<feature type="binding site" evidence="7">
    <location>
        <position position="410"/>
    </location>
    <ligand>
        <name>ADP</name>
        <dbReference type="ChEBI" id="CHEBI:456216"/>
    </ligand>
</feature>
<comment type="function">
    <text evidence="7">Key enzyme in the regulation of glycerol uptake and metabolism. Catalyzes the phosphorylation of glycerol to yield sn-glycerol 3-phosphate.</text>
</comment>
<feature type="binding site" evidence="7">
    <location>
        <position position="84"/>
    </location>
    <ligand>
        <name>glycerol</name>
        <dbReference type="ChEBI" id="CHEBI:17754"/>
    </ligand>
</feature>
<keyword evidence="5 7" id="KW-0319">Glycerol metabolism</keyword>
<dbReference type="InterPro" id="IPR000577">
    <property type="entry name" value="Carb_kinase_FGGY"/>
</dbReference>
<dbReference type="EC" id="2.7.1.30" evidence="7"/>